<feature type="region of interest" description="Disordered" evidence="1">
    <location>
        <begin position="69"/>
        <end position="106"/>
    </location>
</feature>
<accession>A0A840V5M7</accession>
<keyword evidence="4" id="KW-1185">Reference proteome</keyword>
<protein>
    <recommendedName>
        <fullName evidence="5">TonB C-terminal domain-containing protein</fullName>
    </recommendedName>
</protein>
<dbReference type="Proteomes" id="UP000557717">
    <property type="component" value="Unassembled WGS sequence"/>
</dbReference>
<feature type="region of interest" description="Disordered" evidence="1">
    <location>
        <begin position="202"/>
        <end position="248"/>
    </location>
</feature>
<evidence type="ECO:0000313" key="3">
    <source>
        <dbReference type="EMBL" id="MBB5353325.1"/>
    </source>
</evidence>
<feature type="compositionally biased region" description="Pro residues" evidence="1">
    <location>
        <begin position="70"/>
        <end position="81"/>
    </location>
</feature>
<sequence length="370" mass="40432">MIPASFFRDSRDTRLWVVAGVVAIGVHLVALSLLSLAVLRNWIQQSPPALEPDSVAAAAEAPMVILPLLPKSPPATTPPPEPAREFARTSADQQAATPPERAPFIGEHDTRAAGDLPAESLADPRLASQQGREPRADEIETTQSSYQDGDLAHRMDGEVKPMVPNLKPGEAMEEAEAMEEVPPPLGEKPTKWANGPDTVAVAEREKQETEGKDRREVTETPKDPPRVAQEEIRKKPAPTEASREPGFRGNQERVRLRGAISRSGKPALDVESGPLGRYNAALSRAIEKSWQRAVVRNRDFITPGVLRIQVVLDPKGQVRSIATVDEVGVTTIQRGFTHSAIRDAELPPMPADVQQELQGEPLELLYNFIF</sequence>
<name>A0A840V5M7_9BACT</name>
<dbReference type="RefSeq" id="WP_184021109.1">
    <property type="nucleotide sequence ID" value="NZ_JACHFD010000024.1"/>
</dbReference>
<proteinExistence type="predicted"/>
<gene>
    <name evidence="3" type="ORF">HNR46_003581</name>
</gene>
<comment type="caution">
    <text evidence="3">The sequence shown here is derived from an EMBL/GenBank/DDBJ whole genome shotgun (WGS) entry which is preliminary data.</text>
</comment>
<feature type="compositionally biased region" description="Basic and acidic residues" evidence="1">
    <location>
        <begin position="202"/>
        <end position="234"/>
    </location>
</feature>
<dbReference type="AlphaFoldDB" id="A0A840V5M7"/>
<organism evidence="3 4">
    <name type="scientific">Haloferula luteola</name>
    <dbReference type="NCBI Taxonomy" id="595692"/>
    <lineage>
        <taxon>Bacteria</taxon>
        <taxon>Pseudomonadati</taxon>
        <taxon>Verrucomicrobiota</taxon>
        <taxon>Verrucomicrobiia</taxon>
        <taxon>Verrucomicrobiales</taxon>
        <taxon>Verrucomicrobiaceae</taxon>
        <taxon>Haloferula</taxon>
    </lineage>
</organism>
<keyword evidence="2" id="KW-0812">Transmembrane</keyword>
<keyword evidence="2" id="KW-1133">Transmembrane helix</keyword>
<feature type="transmembrane region" description="Helical" evidence="2">
    <location>
        <begin position="15"/>
        <end position="39"/>
    </location>
</feature>
<reference evidence="3 4" key="1">
    <citation type="submission" date="2020-08" db="EMBL/GenBank/DDBJ databases">
        <title>Genomic Encyclopedia of Type Strains, Phase IV (KMG-IV): sequencing the most valuable type-strain genomes for metagenomic binning, comparative biology and taxonomic classification.</title>
        <authorList>
            <person name="Goeker M."/>
        </authorList>
    </citation>
    <scope>NUCLEOTIDE SEQUENCE [LARGE SCALE GENOMIC DNA]</scope>
    <source>
        <strain evidence="3 4">YC6886</strain>
    </source>
</reference>
<evidence type="ECO:0000256" key="2">
    <source>
        <dbReference type="SAM" id="Phobius"/>
    </source>
</evidence>
<evidence type="ECO:0000256" key="1">
    <source>
        <dbReference type="SAM" id="MobiDB-lite"/>
    </source>
</evidence>
<evidence type="ECO:0000313" key="4">
    <source>
        <dbReference type="Proteomes" id="UP000557717"/>
    </source>
</evidence>
<keyword evidence="2" id="KW-0472">Membrane</keyword>
<dbReference type="EMBL" id="JACHFD010000024">
    <property type="protein sequence ID" value="MBB5353325.1"/>
    <property type="molecule type" value="Genomic_DNA"/>
</dbReference>
<feature type="region of interest" description="Disordered" evidence="1">
    <location>
        <begin position="123"/>
        <end position="154"/>
    </location>
</feature>
<evidence type="ECO:0008006" key="5">
    <source>
        <dbReference type="Google" id="ProtNLM"/>
    </source>
</evidence>